<dbReference type="PROSITE" id="PS50097">
    <property type="entry name" value="BTB"/>
    <property type="match status" value="1"/>
</dbReference>
<name>A0A9W8Y6G8_9PLEO</name>
<evidence type="ECO:0000256" key="1">
    <source>
        <dbReference type="SAM" id="MobiDB-lite"/>
    </source>
</evidence>
<dbReference type="InterPro" id="IPR000210">
    <property type="entry name" value="BTB/POZ_dom"/>
</dbReference>
<dbReference type="Gene3D" id="3.30.710.10">
    <property type="entry name" value="Potassium Channel Kv1.1, Chain A"/>
    <property type="match status" value="1"/>
</dbReference>
<feature type="region of interest" description="Disordered" evidence="1">
    <location>
        <begin position="1"/>
        <end position="36"/>
    </location>
</feature>
<comment type="caution">
    <text evidence="3">The sequence shown here is derived from an EMBL/GenBank/DDBJ whole genome shotgun (WGS) entry which is preliminary data.</text>
</comment>
<sequence>MAKERASNDTPGADASQAVSTDLASNTTSQSATATKRKLEDLSTEVVILDPLADLALEVGGEYASGPKRFMINSGSLRLASPVFQAMINGRYIESTQAGIFFSEDSANAFQIMLQITHFKHQDLPKTLTKTELVDFAALCDKYQVEDTVLTVINSMMWLDIHRGGKSSWPTTTICQEWALVAHQLKLPLDSAYLINLLAVNMKVDPWDNKEYYMNGKTKVPLNPWLPTAILGTFICAPYYRVPYFSLDH</sequence>
<dbReference type="InterPro" id="IPR011333">
    <property type="entry name" value="SKP1/BTB/POZ_sf"/>
</dbReference>
<organism evidence="3 4">
    <name type="scientific">Neocucurbitaria cava</name>
    <dbReference type="NCBI Taxonomy" id="798079"/>
    <lineage>
        <taxon>Eukaryota</taxon>
        <taxon>Fungi</taxon>
        <taxon>Dikarya</taxon>
        <taxon>Ascomycota</taxon>
        <taxon>Pezizomycotina</taxon>
        <taxon>Dothideomycetes</taxon>
        <taxon>Pleosporomycetidae</taxon>
        <taxon>Pleosporales</taxon>
        <taxon>Pleosporineae</taxon>
        <taxon>Cucurbitariaceae</taxon>
        <taxon>Neocucurbitaria</taxon>
    </lineage>
</organism>
<proteinExistence type="predicted"/>
<dbReference type="Proteomes" id="UP001140560">
    <property type="component" value="Unassembled WGS sequence"/>
</dbReference>
<dbReference type="Pfam" id="PF00651">
    <property type="entry name" value="BTB"/>
    <property type="match status" value="1"/>
</dbReference>
<dbReference type="SUPFAM" id="SSF54695">
    <property type="entry name" value="POZ domain"/>
    <property type="match status" value="1"/>
</dbReference>
<keyword evidence="4" id="KW-1185">Reference proteome</keyword>
<evidence type="ECO:0000259" key="2">
    <source>
        <dbReference type="PROSITE" id="PS50097"/>
    </source>
</evidence>
<feature type="compositionally biased region" description="Low complexity" evidence="1">
    <location>
        <begin position="24"/>
        <end position="34"/>
    </location>
</feature>
<evidence type="ECO:0000313" key="4">
    <source>
        <dbReference type="Proteomes" id="UP001140560"/>
    </source>
</evidence>
<evidence type="ECO:0000313" key="3">
    <source>
        <dbReference type="EMBL" id="KAJ4368892.1"/>
    </source>
</evidence>
<gene>
    <name evidence="3" type="ORF">N0V83_005974</name>
</gene>
<dbReference type="AlphaFoldDB" id="A0A9W8Y6G8"/>
<dbReference type="OrthoDB" id="5275938at2759"/>
<protein>
    <recommendedName>
        <fullName evidence="2">BTB domain-containing protein</fullName>
    </recommendedName>
</protein>
<dbReference type="EMBL" id="JAPEUY010000010">
    <property type="protein sequence ID" value="KAJ4368892.1"/>
    <property type="molecule type" value="Genomic_DNA"/>
</dbReference>
<accession>A0A9W8Y6G8</accession>
<reference evidence="3" key="1">
    <citation type="submission" date="2022-10" db="EMBL/GenBank/DDBJ databases">
        <title>Tapping the CABI collections for fungal endophytes: first genome assemblies for Collariella, Neodidymelliopsis, Ascochyta clinopodiicola, Didymella pomorum, Didymosphaeria variabile, Neocosmospora piperis and Neocucurbitaria cava.</title>
        <authorList>
            <person name="Hill R."/>
        </authorList>
    </citation>
    <scope>NUCLEOTIDE SEQUENCE</scope>
    <source>
        <strain evidence="3">IMI 356814</strain>
    </source>
</reference>
<feature type="domain" description="BTB" evidence="2">
    <location>
        <begin position="53"/>
        <end position="126"/>
    </location>
</feature>